<accession>A0A7S1ZB51</accession>
<feature type="compositionally biased region" description="Polar residues" evidence="1">
    <location>
        <begin position="60"/>
        <end position="76"/>
    </location>
</feature>
<dbReference type="InterPro" id="IPR023394">
    <property type="entry name" value="Sec7_C_sf"/>
</dbReference>
<dbReference type="AlphaFoldDB" id="A0A7S1ZB51"/>
<dbReference type="Gene3D" id="1.10.1000.11">
    <property type="entry name" value="Arf Nucleotide-binding Site Opener,domain 2"/>
    <property type="match status" value="2"/>
</dbReference>
<dbReference type="GO" id="GO:0032012">
    <property type="term" value="P:regulation of ARF protein signal transduction"/>
    <property type="evidence" value="ECO:0007669"/>
    <property type="project" value="InterPro"/>
</dbReference>
<gene>
    <name evidence="3" type="ORF">DBRI1063_LOCUS12831</name>
</gene>
<reference evidence="3" key="1">
    <citation type="submission" date="2021-01" db="EMBL/GenBank/DDBJ databases">
        <authorList>
            <person name="Corre E."/>
            <person name="Pelletier E."/>
            <person name="Niang G."/>
            <person name="Scheremetjew M."/>
            <person name="Finn R."/>
            <person name="Kale V."/>
            <person name="Holt S."/>
            <person name="Cochrane G."/>
            <person name="Meng A."/>
            <person name="Brown T."/>
            <person name="Cohen L."/>
        </authorList>
    </citation>
    <scope>NUCLEOTIDE SEQUENCE</scope>
    <source>
        <strain evidence="3">Pop2</strain>
    </source>
</reference>
<name>A0A7S1ZB51_9STRA</name>
<dbReference type="SMART" id="SM00222">
    <property type="entry name" value="Sec7"/>
    <property type="match status" value="1"/>
</dbReference>
<dbReference type="InterPro" id="IPR035999">
    <property type="entry name" value="Sec7_dom_sf"/>
</dbReference>
<evidence type="ECO:0000256" key="1">
    <source>
        <dbReference type="SAM" id="MobiDB-lite"/>
    </source>
</evidence>
<feature type="region of interest" description="Disordered" evidence="1">
    <location>
        <begin position="54"/>
        <end position="76"/>
    </location>
</feature>
<feature type="region of interest" description="Disordered" evidence="1">
    <location>
        <begin position="614"/>
        <end position="709"/>
    </location>
</feature>
<dbReference type="GO" id="GO:0005737">
    <property type="term" value="C:cytoplasm"/>
    <property type="evidence" value="ECO:0007669"/>
    <property type="project" value="UniProtKB-ARBA"/>
</dbReference>
<feature type="domain" description="SEC7" evidence="2">
    <location>
        <begin position="479"/>
        <end position="784"/>
    </location>
</feature>
<feature type="compositionally biased region" description="Polar residues" evidence="1">
    <location>
        <begin position="667"/>
        <end position="677"/>
    </location>
</feature>
<evidence type="ECO:0000313" key="3">
    <source>
        <dbReference type="EMBL" id="CAD9333477.1"/>
    </source>
</evidence>
<sequence>MNANDIVGIFDTCWHVVLKAKHASDLLKSAAGDALGHIVLVVFSRANSATTATTTTAMTYQSPPSSRITPSAPATTTEQQPAIVTILSRLTTYLNPILHPTSINVLSLTLLNIALETCTVTTFTSLLTTTAYSQKLLSILQNDLCKNLLCLSTTEDLVLFTLTLRVIFNLFHGVNKDFLKVQLEVFLTSVHLRILVPNTAPISSNTKGLSSIPTKQILEQQQREIALESLVEFCHEPALMMDIYLNYDCDLNCSNLFESICRTLSFCAIGVANAGDSLNVSLHGSTATTTTLGAENHSNGDMDDEEYTQQQPLNSLNRLALEGILAVIDSIARRCIIRPGTSINGTAIATARMDVKEEDDNYIYGTDDDIVTYAKSSTHKQTNQKNTWQKIRLLERRELSLCSSTTYGEEEEVDVEYTHDMDSLSSVDCDYSYESGENDLSLMKNDTCTIPQKQKDHSQHQHRHHNLWHSPRSRERTTHILRIRKQRKQKAYQIAREFNRSSSDKEWVSTGERLHVLPTPATPASVASFLYHSHTLLDKTKIGLYVSKGPDTKYPFHAQVRQEFVNLFDFRTMSFSGALRYFLKRFRLPGEAQCIDRLMEAFANRLYFQHSLEVGDEGEKEEEERNEKEEEEVSKKEEGNVNAETLFKKEDENQTKEGNGERERNNGYISSSANLMQGRQKHEQGEGTPSPSLETTVINDEDDSSSGGGAVTAATVKKYSSSPFHNADAVFILSFSTIMLNTDLHNPNMKDEKRMTVEEFIRNNRGINNGENLPKSFLNDLLSN</sequence>
<dbReference type="PANTHER" id="PTHR10663:SF388">
    <property type="entry name" value="GOLGI-SPECIFIC BREFELDIN A-RESISTANCE GUANINE NUCLEOTIDE EXCHANGE FACTOR 1"/>
    <property type="match status" value="1"/>
</dbReference>
<dbReference type="Pfam" id="PF01369">
    <property type="entry name" value="Sec7"/>
    <property type="match status" value="1"/>
</dbReference>
<feature type="compositionally biased region" description="Basic and acidic residues" evidence="1">
    <location>
        <begin position="623"/>
        <end position="639"/>
    </location>
</feature>
<dbReference type="PANTHER" id="PTHR10663">
    <property type="entry name" value="GUANYL-NUCLEOTIDE EXCHANGE FACTOR"/>
    <property type="match status" value="1"/>
</dbReference>
<evidence type="ECO:0000259" key="2">
    <source>
        <dbReference type="PROSITE" id="PS50190"/>
    </source>
</evidence>
<proteinExistence type="predicted"/>
<dbReference type="GO" id="GO:0016192">
    <property type="term" value="P:vesicle-mediated transport"/>
    <property type="evidence" value="ECO:0007669"/>
    <property type="project" value="UniProtKB-ARBA"/>
</dbReference>
<organism evidence="3">
    <name type="scientific">Ditylum brightwellii</name>
    <dbReference type="NCBI Taxonomy" id="49249"/>
    <lineage>
        <taxon>Eukaryota</taxon>
        <taxon>Sar</taxon>
        <taxon>Stramenopiles</taxon>
        <taxon>Ochrophyta</taxon>
        <taxon>Bacillariophyta</taxon>
        <taxon>Mediophyceae</taxon>
        <taxon>Lithodesmiophycidae</taxon>
        <taxon>Lithodesmiales</taxon>
        <taxon>Lithodesmiaceae</taxon>
        <taxon>Ditylum</taxon>
    </lineage>
</organism>
<dbReference type="GO" id="GO:0005085">
    <property type="term" value="F:guanyl-nucleotide exchange factor activity"/>
    <property type="evidence" value="ECO:0007669"/>
    <property type="project" value="InterPro"/>
</dbReference>
<dbReference type="EMBL" id="HBGN01020132">
    <property type="protein sequence ID" value="CAD9333477.1"/>
    <property type="molecule type" value="Transcribed_RNA"/>
</dbReference>
<dbReference type="InterPro" id="IPR032691">
    <property type="entry name" value="Mon2/Sec7/BIG1-like_HUS"/>
</dbReference>
<dbReference type="InterPro" id="IPR000904">
    <property type="entry name" value="Sec7_dom"/>
</dbReference>
<dbReference type="Pfam" id="PF12783">
    <property type="entry name" value="Sec7-like_HUS"/>
    <property type="match status" value="1"/>
</dbReference>
<dbReference type="Gene3D" id="1.10.220.20">
    <property type="match status" value="1"/>
</dbReference>
<feature type="compositionally biased region" description="Polar residues" evidence="1">
    <location>
        <begin position="687"/>
        <end position="698"/>
    </location>
</feature>
<feature type="compositionally biased region" description="Basic and acidic residues" evidence="1">
    <location>
        <begin position="646"/>
        <end position="665"/>
    </location>
</feature>
<dbReference type="PROSITE" id="PS50190">
    <property type="entry name" value="SEC7"/>
    <property type="match status" value="1"/>
</dbReference>
<dbReference type="GO" id="GO:0012505">
    <property type="term" value="C:endomembrane system"/>
    <property type="evidence" value="ECO:0007669"/>
    <property type="project" value="UniProtKB-ARBA"/>
</dbReference>
<dbReference type="SUPFAM" id="SSF48425">
    <property type="entry name" value="Sec7 domain"/>
    <property type="match status" value="1"/>
</dbReference>
<protein>
    <recommendedName>
        <fullName evidence="2">SEC7 domain-containing protein</fullName>
    </recommendedName>
</protein>
<dbReference type="CDD" id="cd00171">
    <property type="entry name" value="Sec7"/>
    <property type="match status" value="1"/>
</dbReference>